<evidence type="ECO:0000256" key="7">
    <source>
        <dbReference type="SAM" id="MobiDB-lite"/>
    </source>
</evidence>
<evidence type="ECO:0000256" key="4">
    <source>
        <dbReference type="ARBA" id="ARBA00040060"/>
    </source>
</evidence>
<evidence type="ECO:0000256" key="2">
    <source>
        <dbReference type="ARBA" id="ARBA00023128"/>
    </source>
</evidence>
<feature type="coiled-coil region" evidence="6">
    <location>
        <begin position="2"/>
        <end position="136"/>
    </location>
</feature>
<feature type="coiled-coil region" evidence="6">
    <location>
        <begin position="165"/>
        <end position="192"/>
    </location>
</feature>
<comment type="caution">
    <text evidence="8">The sequence shown here is derived from an EMBL/GenBank/DDBJ whole genome shotgun (WGS) entry which is preliminary data.</text>
</comment>
<dbReference type="PANTHER" id="PTHR11387">
    <property type="entry name" value="CYTOCHROME C OXIDASE SUBUNIT 6B"/>
    <property type="match status" value="1"/>
</dbReference>
<evidence type="ECO:0000313" key="9">
    <source>
        <dbReference type="Proteomes" id="UP001187315"/>
    </source>
</evidence>
<protein>
    <recommendedName>
        <fullName evidence="4">Cytochrome c oxidase subunit 6B1</fullName>
    </recommendedName>
    <alternativeName>
        <fullName evidence="5">Cytochrome c oxidase subunit VIb isoform 1</fullName>
    </alternativeName>
</protein>
<keyword evidence="9" id="KW-1185">Reference proteome</keyword>
<dbReference type="InterPro" id="IPR003213">
    <property type="entry name" value="Cyt_c_oxidase_su6B"/>
</dbReference>
<dbReference type="InterPro" id="IPR036549">
    <property type="entry name" value="CX6/COA6-like_sf"/>
</dbReference>
<accession>A0AA88NA35</accession>
<dbReference type="CDD" id="cd00926">
    <property type="entry name" value="Cyt_c_Oxidase_VIb"/>
    <property type="match status" value="1"/>
</dbReference>
<evidence type="ECO:0000313" key="8">
    <source>
        <dbReference type="EMBL" id="KAK2854443.1"/>
    </source>
</evidence>
<dbReference type="SUPFAM" id="SSF47694">
    <property type="entry name" value="Cytochrome c oxidase subunit h"/>
    <property type="match status" value="1"/>
</dbReference>
<keyword evidence="2" id="KW-0496">Mitochondrion</keyword>
<comment type="subcellular location">
    <subcellularLocation>
        <location evidence="1">Mitochondrion</location>
    </subcellularLocation>
</comment>
<feature type="region of interest" description="Disordered" evidence="7">
    <location>
        <begin position="362"/>
        <end position="392"/>
    </location>
</feature>
<dbReference type="GO" id="GO:0005739">
    <property type="term" value="C:mitochondrion"/>
    <property type="evidence" value="ECO:0007669"/>
    <property type="project" value="UniProtKB-SubCell"/>
</dbReference>
<gene>
    <name evidence="8" type="ORF">Q7C36_006312</name>
</gene>
<evidence type="ECO:0000256" key="5">
    <source>
        <dbReference type="ARBA" id="ARBA00042114"/>
    </source>
</evidence>
<dbReference type="Pfam" id="PF02297">
    <property type="entry name" value="COX6B"/>
    <property type="match status" value="1"/>
</dbReference>
<dbReference type="PROSITE" id="PS51808">
    <property type="entry name" value="CHCH"/>
    <property type="match status" value="1"/>
</dbReference>
<feature type="coiled-coil region" evidence="6">
    <location>
        <begin position="248"/>
        <end position="341"/>
    </location>
</feature>
<keyword evidence="6" id="KW-0175">Coiled coil</keyword>
<dbReference type="Proteomes" id="UP001187315">
    <property type="component" value="Unassembled WGS sequence"/>
</dbReference>
<evidence type="ECO:0000256" key="1">
    <source>
        <dbReference type="ARBA" id="ARBA00004173"/>
    </source>
</evidence>
<feature type="compositionally biased region" description="Basic residues" evidence="7">
    <location>
        <begin position="362"/>
        <end position="372"/>
    </location>
</feature>
<dbReference type="EMBL" id="JAVHJS010000006">
    <property type="protein sequence ID" value="KAK2854443.1"/>
    <property type="molecule type" value="Genomic_DNA"/>
</dbReference>
<evidence type="ECO:0000256" key="3">
    <source>
        <dbReference type="ARBA" id="ARBA00023157"/>
    </source>
</evidence>
<sequence>MKKHFQADKDRLVLEHEEVKEKMVKEKERFELYRRENHVREAQTREKIEALLKERDEMRRRFRADKDSLMLQLEDERRNTEKEIERFEKRQEVTEGSLRKHFEVLEHIILEKETELKKMTKEVDDLKETVEELKQKARYMDPEMKEGLKERLKNFGPRWFQKLQMRNNIKRRQYLEKEIKRLELQLRDSKAREARSTEVINVLVKERVKMKRQLELGLIIFQTSLYTRPEKRELMDSKQIEFNSTKVINALVKEREEMKNELHKEKERMVLELEKERKNMELEKGQETFELLKREREAMIVFLVEKMNELRRKFQAEMERVEKKISEMANIQEMTEELEASELKEGHETDDKKLKHVSIPCSKKHRKKKKTTKVSQQMEKEQESESKAKEDQMRREALMERRGDLTLRLCKSQPVSRQRGEGVMAEDIQQKLEQYRTAPFDARFPNQNQTRNCWQNYLDFHRCTKALEAKGMDTAPCDWYRRVYKSLCPISWIEKWDTQRDDGTFPGKI</sequence>
<reference evidence="8" key="1">
    <citation type="submission" date="2023-08" db="EMBL/GenBank/DDBJ databases">
        <title>Pelteobagrus vachellii genome.</title>
        <authorList>
            <person name="Liu H."/>
        </authorList>
    </citation>
    <scope>NUCLEOTIDE SEQUENCE</scope>
    <source>
        <strain evidence="8">PRFRI_2022a</strain>
        <tissue evidence="8">Muscle</tissue>
    </source>
</reference>
<keyword evidence="3" id="KW-1015">Disulfide bond</keyword>
<dbReference type="Gene3D" id="1.10.10.140">
    <property type="entry name" value="Cytochrome c oxidase, subunit VIb"/>
    <property type="match status" value="1"/>
</dbReference>
<evidence type="ECO:0000256" key="6">
    <source>
        <dbReference type="SAM" id="Coils"/>
    </source>
</evidence>
<dbReference type="InterPro" id="IPR048280">
    <property type="entry name" value="COX6B-like"/>
</dbReference>
<proteinExistence type="predicted"/>
<dbReference type="GO" id="GO:0045277">
    <property type="term" value="C:respiratory chain complex IV"/>
    <property type="evidence" value="ECO:0007669"/>
    <property type="project" value="InterPro"/>
</dbReference>
<dbReference type="FunFam" id="1.10.10.140:FF:000001">
    <property type="entry name" value="Cytochrome c oxidase subunit 6B1"/>
    <property type="match status" value="1"/>
</dbReference>
<dbReference type="AlphaFoldDB" id="A0AA88NA35"/>
<feature type="compositionally biased region" description="Basic and acidic residues" evidence="7">
    <location>
        <begin position="378"/>
        <end position="392"/>
    </location>
</feature>
<name>A0AA88NA35_TACVA</name>
<organism evidence="8 9">
    <name type="scientific">Tachysurus vachellii</name>
    <name type="common">Darkbarbel catfish</name>
    <name type="synonym">Pelteobagrus vachellii</name>
    <dbReference type="NCBI Taxonomy" id="175792"/>
    <lineage>
        <taxon>Eukaryota</taxon>
        <taxon>Metazoa</taxon>
        <taxon>Chordata</taxon>
        <taxon>Craniata</taxon>
        <taxon>Vertebrata</taxon>
        <taxon>Euteleostomi</taxon>
        <taxon>Actinopterygii</taxon>
        <taxon>Neopterygii</taxon>
        <taxon>Teleostei</taxon>
        <taxon>Ostariophysi</taxon>
        <taxon>Siluriformes</taxon>
        <taxon>Bagridae</taxon>
        <taxon>Tachysurus</taxon>
    </lineage>
</organism>